<dbReference type="GO" id="GO:0005960">
    <property type="term" value="C:glycine cleavage complex"/>
    <property type="evidence" value="ECO:0007669"/>
    <property type="project" value="InterPro"/>
</dbReference>
<sequence>MKIFYCVQRKKMDPRKHGAASSWEFVGCDPQSMRGWGLRMGAIELLHTSSTLLSLRKFTDKHEWIKTENGFGTVGISNFAQEALGNIYCSLPEVGTKFNKQEEFGALESVKAASELPSPL</sequence>
<dbReference type="Ensembl" id="ENSSSCT00030045933.1">
    <property type="protein sequence ID" value="ENSSSCP00030020677.1"/>
    <property type="gene ID" value="ENSSSCG00030033213.1"/>
</dbReference>
<dbReference type="CDD" id="cd06848">
    <property type="entry name" value="GCS_H"/>
    <property type="match status" value="1"/>
</dbReference>
<dbReference type="PANTHER" id="PTHR11715:SF42">
    <property type="entry name" value="GLYCINE CLEAVAGE SYSTEM H PROTEIN, MITOCHONDRIAL"/>
    <property type="match status" value="1"/>
</dbReference>
<evidence type="ECO:0000313" key="4">
    <source>
        <dbReference type="Proteomes" id="UP000694571"/>
    </source>
</evidence>
<dbReference type="Proteomes" id="UP000694723">
    <property type="component" value="Unplaced"/>
</dbReference>
<dbReference type="GO" id="GO:0005739">
    <property type="term" value="C:mitochondrion"/>
    <property type="evidence" value="ECO:0007669"/>
    <property type="project" value="UniProtKB-SubCell"/>
</dbReference>
<comment type="subcellular location">
    <subcellularLocation>
        <location evidence="1">Mitochondrion</location>
    </subcellularLocation>
</comment>
<dbReference type="AlphaFoldDB" id="A0A8D0IH32"/>
<name>A0A8D0IH32_PIG</name>
<dbReference type="Ensembl" id="ENSSSCT00025072266.1">
    <property type="protein sequence ID" value="ENSSSCP00025031299.1"/>
    <property type="gene ID" value="ENSSSCG00025052853.1"/>
</dbReference>
<dbReference type="Proteomes" id="UP000694724">
    <property type="component" value="Unplaced"/>
</dbReference>
<dbReference type="Ensembl" id="ENSSSCT00060047198.1">
    <property type="protein sequence ID" value="ENSSSCP00060020219.1"/>
    <property type="gene ID" value="ENSSSCG00060034818.1"/>
</dbReference>
<dbReference type="SUPFAM" id="SSF51230">
    <property type="entry name" value="Single hybrid motif"/>
    <property type="match status" value="1"/>
</dbReference>
<keyword evidence="2" id="KW-0496">Mitochondrion</keyword>
<evidence type="ECO:0000256" key="1">
    <source>
        <dbReference type="ARBA" id="ARBA00004173"/>
    </source>
</evidence>
<accession>A0A8D0IH32</accession>
<dbReference type="Pfam" id="PF01597">
    <property type="entry name" value="GCV_H"/>
    <property type="match status" value="1"/>
</dbReference>
<dbReference type="PANTHER" id="PTHR11715">
    <property type="entry name" value="GLYCINE CLEAVAGE SYSTEM H PROTEIN"/>
    <property type="match status" value="1"/>
</dbReference>
<evidence type="ECO:0000256" key="2">
    <source>
        <dbReference type="ARBA" id="ARBA00023128"/>
    </source>
</evidence>
<reference evidence="3" key="1">
    <citation type="submission" date="2025-05" db="UniProtKB">
        <authorList>
            <consortium name="Ensembl"/>
        </authorList>
    </citation>
    <scope>IDENTIFICATION</scope>
</reference>
<dbReference type="Ensembl" id="ENSSSCT00055013984.1">
    <property type="protein sequence ID" value="ENSSSCP00055011000.1"/>
    <property type="gene ID" value="ENSSSCG00055007202.1"/>
</dbReference>
<dbReference type="Gene3D" id="2.40.50.100">
    <property type="match status" value="1"/>
</dbReference>
<dbReference type="InterPro" id="IPR011053">
    <property type="entry name" value="Single_hybrid_motif"/>
</dbReference>
<dbReference type="Proteomes" id="UP000694571">
    <property type="component" value="Unplaced"/>
</dbReference>
<dbReference type="InterPro" id="IPR033753">
    <property type="entry name" value="GCV_H/Fam206"/>
</dbReference>
<dbReference type="Ensembl" id="ENSSSCT00050080557.1">
    <property type="protein sequence ID" value="ENSSSCP00050034589.1"/>
    <property type="gene ID" value="ENSSSCG00050059128.1"/>
</dbReference>
<organism evidence="3 4">
    <name type="scientific">Sus scrofa</name>
    <name type="common">Pig</name>
    <dbReference type="NCBI Taxonomy" id="9823"/>
    <lineage>
        <taxon>Eukaryota</taxon>
        <taxon>Metazoa</taxon>
        <taxon>Chordata</taxon>
        <taxon>Craniata</taxon>
        <taxon>Vertebrata</taxon>
        <taxon>Euteleostomi</taxon>
        <taxon>Mammalia</taxon>
        <taxon>Eutheria</taxon>
        <taxon>Laurasiatheria</taxon>
        <taxon>Artiodactyla</taxon>
        <taxon>Suina</taxon>
        <taxon>Suidae</taxon>
        <taxon>Sus</taxon>
    </lineage>
</organism>
<dbReference type="Proteomes" id="UP000694727">
    <property type="component" value="Unplaced"/>
</dbReference>
<dbReference type="GO" id="GO:0019464">
    <property type="term" value="P:glycine decarboxylation via glycine cleavage system"/>
    <property type="evidence" value="ECO:0007669"/>
    <property type="project" value="InterPro"/>
</dbReference>
<evidence type="ECO:0000313" key="3">
    <source>
        <dbReference type="Ensembl" id="ENSSSCP00050034589.1"/>
    </source>
</evidence>
<proteinExistence type="predicted"/>
<dbReference type="Proteomes" id="UP000694570">
    <property type="component" value="Unplaced"/>
</dbReference>
<dbReference type="InterPro" id="IPR002930">
    <property type="entry name" value="GCV_H"/>
</dbReference>
<protein>
    <submittedName>
        <fullName evidence="3">Uncharacterized protein</fullName>
    </submittedName>
</protein>